<evidence type="ECO:0000313" key="1">
    <source>
        <dbReference type="EMBL" id="GES16238.1"/>
    </source>
</evidence>
<name>A0A5M3XDU3_9ACTN</name>
<proteinExistence type="predicted"/>
<accession>A0A5M3XDU3</accession>
<organism evidence="1 2">
    <name type="scientific">Acrocarpospora macrocephala</name>
    <dbReference type="NCBI Taxonomy" id="150177"/>
    <lineage>
        <taxon>Bacteria</taxon>
        <taxon>Bacillati</taxon>
        <taxon>Actinomycetota</taxon>
        <taxon>Actinomycetes</taxon>
        <taxon>Streptosporangiales</taxon>
        <taxon>Streptosporangiaceae</taxon>
        <taxon>Acrocarpospora</taxon>
    </lineage>
</organism>
<dbReference type="AlphaFoldDB" id="A0A5M3XDU3"/>
<comment type="caution">
    <text evidence="1">The sequence shown here is derived from an EMBL/GenBank/DDBJ whole genome shotgun (WGS) entry which is preliminary data.</text>
</comment>
<reference evidence="1 2" key="1">
    <citation type="submission" date="2019-10" db="EMBL/GenBank/DDBJ databases">
        <title>Whole genome shotgun sequence of Acrocarpospora macrocephala NBRC 16266.</title>
        <authorList>
            <person name="Ichikawa N."/>
            <person name="Kimura A."/>
            <person name="Kitahashi Y."/>
            <person name="Komaki H."/>
            <person name="Oguchi A."/>
        </authorList>
    </citation>
    <scope>NUCLEOTIDE SEQUENCE [LARGE SCALE GENOMIC DNA]</scope>
    <source>
        <strain evidence="1 2">NBRC 16266</strain>
    </source>
</reference>
<protein>
    <submittedName>
        <fullName evidence="1">Uncharacterized protein</fullName>
    </submittedName>
</protein>
<dbReference type="Proteomes" id="UP000331127">
    <property type="component" value="Unassembled WGS sequence"/>
</dbReference>
<keyword evidence="2" id="KW-1185">Reference proteome</keyword>
<evidence type="ECO:0000313" key="2">
    <source>
        <dbReference type="Proteomes" id="UP000331127"/>
    </source>
</evidence>
<sequence length="133" mass="14145">MVDQVEDVVIKGDHPLGLQLAETDLQPAAVTGNLVEAVQFQIEQFPDPKPAGALQPQGAGGQLVARSVPQDLGQATVGIDRQVARQSLREFRVDRVDQRGEVGLDMSLPVQGSDRVQVGVDAGEEQAEVLEPG</sequence>
<dbReference type="EMBL" id="BLAE01000095">
    <property type="protein sequence ID" value="GES16238.1"/>
    <property type="molecule type" value="Genomic_DNA"/>
</dbReference>
<gene>
    <name evidence="1" type="ORF">Amac_098360</name>
</gene>